<evidence type="ECO:0000256" key="5">
    <source>
        <dbReference type="PROSITE-ProRule" id="PRU01251"/>
    </source>
</evidence>
<evidence type="ECO:0000256" key="7">
    <source>
        <dbReference type="SAM" id="Coils"/>
    </source>
</evidence>
<dbReference type="GO" id="GO:0006508">
    <property type="term" value="P:proteolysis"/>
    <property type="evidence" value="ECO:0007669"/>
    <property type="project" value="UniProtKB-KW"/>
</dbReference>
<dbReference type="SMART" id="SM01086">
    <property type="entry name" value="ClpB_D2-small"/>
    <property type="match status" value="1"/>
</dbReference>
<keyword evidence="2 6" id="KW-0547">Nucleotide-binding</keyword>
<evidence type="ECO:0000256" key="3">
    <source>
        <dbReference type="ARBA" id="ARBA00022840"/>
    </source>
</evidence>
<dbReference type="Pfam" id="PF17871">
    <property type="entry name" value="AAA_lid_9"/>
    <property type="match status" value="1"/>
</dbReference>
<sequence>MLVFKRHRHNPSFVYSPDAGLFDFFTTFIGMEAKFSNRVKEVISLSREEAIRLGHDYIGTEHLLLGMIREAEGTALGLLRKLGVSIDELKFSLEQATRNTATQGTSITGSIPLTKQTEKVLKITYLEAKIFKSEIIGTEHLLLSILRDEDNISSQILSKFNVNYETVRDSLDYHGNAGAAPQSRTPDTDDDDNDKLFGGGTPGRGAGAGGTTKKPGEKSRTPVLDNFGRDLTKMAEEDKLDPIVGREKEIERVAQILSRRKKNNPILIGEPGVGKTAIAEGLALRIIQKKVSRVLFNKRVVTLDLASLVAGTKYRGQFEERMKAVMNELEKSPDVILFIDELHTIVGAGGASGSLDASNMFKPALARGEIQCIGATTLDEYRQYIEKDGALARRFQMVMVDPTTPEETIEILHNIKDKYQDHHHVVYTDKAIEQCVLLSDRYMSDRFLPDKAIDILDEAGARVHINNIVVPEDILTLEEQIENIKGEKNRVVKSQKYEEAAKLRDTEKKLLDQLETAKKSWEEETKKKRYTVKEENVAEVIAMMTGIPVSRVAQNESQKLLNMNEELQGKVIGQEKAIKQLVKAIQRTRVGLKDPKKPIGSFVFLGPTGVGKTELAKVLATYLFDKEDALVRVDMSEYMEKFSVSRLVGAPPGYVGYEEGGQLTEKIRRKPYSVILLDEIEKAHPDVYNLLLQVLDDGILTDGLGRKVDFRNTIIIMTSNIGARDLQDFGAGIGFGTKARQDNMDELTKGTITNALKKTFSPEFLNRLDDVIVFNSLDKSDIHKIIDISLAKLLSRVRSLGYRVELTEKAKDFVSDKGYDPKYGARPLNRAIQKYIEDPIAEEILKAQVVQGDVITADYEDGKDELTFAVSKSGEDQKLASDERPAETPEAPDSDAKK</sequence>
<evidence type="ECO:0000313" key="11">
    <source>
        <dbReference type="EMBL" id="GGH88685.1"/>
    </source>
</evidence>
<dbReference type="CDD" id="cd19499">
    <property type="entry name" value="RecA-like_ClpB_Hsp104-like"/>
    <property type="match status" value="1"/>
</dbReference>
<feature type="compositionally biased region" description="Basic and acidic residues" evidence="8">
    <location>
        <begin position="873"/>
        <end position="887"/>
    </location>
</feature>
<protein>
    <submittedName>
        <fullName evidence="11">ATP-dependent Clp protease ClpC</fullName>
    </submittedName>
</protein>
<evidence type="ECO:0000259" key="9">
    <source>
        <dbReference type="PROSITE" id="PS50151"/>
    </source>
</evidence>
<dbReference type="Pfam" id="PF07724">
    <property type="entry name" value="AAA_2"/>
    <property type="match status" value="1"/>
</dbReference>
<evidence type="ECO:0000256" key="2">
    <source>
        <dbReference type="ARBA" id="ARBA00022741"/>
    </source>
</evidence>
<evidence type="ECO:0000259" key="10">
    <source>
        <dbReference type="PROSITE" id="PS51903"/>
    </source>
</evidence>
<dbReference type="InterPro" id="IPR018368">
    <property type="entry name" value="ClpA/B_CS1"/>
</dbReference>
<dbReference type="CDD" id="cd00009">
    <property type="entry name" value="AAA"/>
    <property type="match status" value="1"/>
</dbReference>
<organism evidence="11 12">
    <name type="scientific">Hymenobacter frigidus</name>
    <dbReference type="NCBI Taxonomy" id="1524095"/>
    <lineage>
        <taxon>Bacteria</taxon>
        <taxon>Pseudomonadati</taxon>
        <taxon>Bacteroidota</taxon>
        <taxon>Cytophagia</taxon>
        <taxon>Cytophagales</taxon>
        <taxon>Hymenobacteraceae</taxon>
        <taxon>Hymenobacter</taxon>
    </lineage>
</organism>
<feature type="domain" description="UVR" evidence="9">
    <location>
        <begin position="478"/>
        <end position="513"/>
    </location>
</feature>
<feature type="domain" description="Clp R" evidence="10">
    <location>
        <begin position="31"/>
        <end position="178"/>
    </location>
</feature>
<dbReference type="InterPro" id="IPR003959">
    <property type="entry name" value="ATPase_AAA_core"/>
</dbReference>
<dbReference type="Gene3D" id="1.10.1780.10">
    <property type="entry name" value="Clp, N-terminal domain"/>
    <property type="match status" value="1"/>
</dbReference>
<keyword evidence="1 5" id="KW-0677">Repeat</keyword>
<dbReference type="Pfam" id="PF00004">
    <property type="entry name" value="AAA"/>
    <property type="match status" value="1"/>
</dbReference>
<dbReference type="InterPro" id="IPR028299">
    <property type="entry name" value="ClpA/B_CS2"/>
</dbReference>
<dbReference type="GO" id="GO:0008233">
    <property type="term" value="F:peptidase activity"/>
    <property type="evidence" value="ECO:0007669"/>
    <property type="project" value="UniProtKB-KW"/>
</dbReference>
<dbReference type="EMBL" id="BMGY01000034">
    <property type="protein sequence ID" value="GGH88685.1"/>
    <property type="molecule type" value="Genomic_DNA"/>
</dbReference>
<dbReference type="InterPro" id="IPR004176">
    <property type="entry name" value="Clp_R_N"/>
</dbReference>
<dbReference type="PROSITE" id="PS50151">
    <property type="entry name" value="UVR"/>
    <property type="match status" value="1"/>
</dbReference>
<dbReference type="Gene3D" id="4.10.860.10">
    <property type="entry name" value="UVR domain"/>
    <property type="match status" value="1"/>
</dbReference>
<feature type="compositionally biased region" description="Gly residues" evidence="8">
    <location>
        <begin position="197"/>
        <end position="210"/>
    </location>
</feature>
<dbReference type="SMART" id="SM00382">
    <property type="entry name" value="AAA"/>
    <property type="match status" value="2"/>
</dbReference>
<evidence type="ECO:0000256" key="6">
    <source>
        <dbReference type="RuleBase" id="RU004432"/>
    </source>
</evidence>
<feature type="region of interest" description="Disordered" evidence="8">
    <location>
        <begin position="173"/>
        <end position="224"/>
    </location>
</feature>
<dbReference type="Pfam" id="PF02861">
    <property type="entry name" value="Clp_N"/>
    <property type="match status" value="1"/>
</dbReference>
<evidence type="ECO:0000256" key="1">
    <source>
        <dbReference type="ARBA" id="ARBA00022737"/>
    </source>
</evidence>
<comment type="similarity">
    <text evidence="6">Belongs to the ClpA/ClpB family.</text>
</comment>
<dbReference type="InterPro" id="IPR001270">
    <property type="entry name" value="ClpA/B"/>
</dbReference>
<comment type="caution">
    <text evidence="11">The sequence shown here is derived from an EMBL/GenBank/DDBJ whole genome shotgun (WGS) entry which is preliminary data.</text>
</comment>
<dbReference type="Gene3D" id="1.10.8.60">
    <property type="match status" value="2"/>
</dbReference>
<keyword evidence="11" id="KW-0645">Protease</keyword>
<dbReference type="InterPro" id="IPR019489">
    <property type="entry name" value="Clp_ATPase_C"/>
</dbReference>
<keyword evidence="4 6" id="KW-0143">Chaperone</keyword>
<keyword evidence="11" id="KW-0378">Hydrolase</keyword>
<keyword evidence="3 6" id="KW-0067">ATP-binding</keyword>
<evidence type="ECO:0000313" key="12">
    <source>
        <dbReference type="Proteomes" id="UP000637774"/>
    </source>
</evidence>
<dbReference type="Proteomes" id="UP000637774">
    <property type="component" value="Unassembled WGS sequence"/>
</dbReference>
<dbReference type="Pfam" id="PF10431">
    <property type="entry name" value="ClpB_D2-small"/>
    <property type="match status" value="1"/>
</dbReference>
<proteinExistence type="inferred from homology"/>
<reference evidence="12" key="1">
    <citation type="journal article" date="2019" name="Int. J. Syst. Evol. Microbiol.">
        <title>The Global Catalogue of Microorganisms (GCM) 10K type strain sequencing project: providing services to taxonomists for standard genome sequencing and annotation.</title>
        <authorList>
            <consortium name="The Broad Institute Genomics Platform"/>
            <consortium name="The Broad Institute Genome Sequencing Center for Infectious Disease"/>
            <person name="Wu L."/>
            <person name="Ma J."/>
        </authorList>
    </citation>
    <scope>NUCLEOTIDE SEQUENCE [LARGE SCALE GENOMIC DNA]</scope>
    <source>
        <strain evidence="12">CGMCC 1.14966</strain>
    </source>
</reference>
<dbReference type="SUPFAM" id="SSF52540">
    <property type="entry name" value="P-loop containing nucleoside triphosphate hydrolases"/>
    <property type="match status" value="2"/>
</dbReference>
<dbReference type="PANTHER" id="PTHR11638:SF18">
    <property type="entry name" value="HEAT SHOCK PROTEIN 104"/>
    <property type="match status" value="1"/>
</dbReference>
<evidence type="ECO:0000256" key="8">
    <source>
        <dbReference type="SAM" id="MobiDB-lite"/>
    </source>
</evidence>
<keyword evidence="7" id="KW-0175">Coiled coil</keyword>
<name>A0ABQ2AD69_9BACT</name>
<evidence type="ECO:0000256" key="4">
    <source>
        <dbReference type="ARBA" id="ARBA00023186"/>
    </source>
</evidence>
<feature type="region of interest" description="Disordered" evidence="8">
    <location>
        <begin position="870"/>
        <end position="898"/>
    </location>
</feature>
<dbReference type="InterPro" id="IPR041546">
    <property type="entry name" value="ClpA/ClpB_AAA_lid"/>
</dbReference>
<keyword evidence="12" id="KW-1185">Reference proteome</keyword>
<dbReference type="InterPro" id="IPR027417">
    <property type="entry name" value="P-loop_NTPase"/>
</dbReference>
<dbReference type="PANTHER" id="PTHR11638">
    <property type="entry name" value="ATP-DEPENDENT CLP PROTEASE"/>
    <property type="match status" value="1"/>
</dbReference>
<accession>A0ABQ2AD69</accession>
<feature type="coiled-coil region" evidence="7">
    <location>
        <begin position="497"/>
        <end position="524"/>
    </location>
</feature>
<dbReference type="InterPro" id="IPR001943">
    <property type="entry name" value="UVR_dom"/>
</dbReference>
<dbReference type="PROSITE" id="PS00870">
    <property type="entry name" value="CLPAB_1"/>
    <property type="match status" value="1"/>
</dbReference>
<dbReference type="InterPro" id="IPR003593">
    <property type="entry name" value="AAA+_ATPase"/>
</dbReference>
<dbReference type="InterPro" id="IPR036628">
    <property type="entry name" value="Clp_N_dom_sf"/>
</dbReference>
<dbReference type="PROSITE" id="PS51903">
    <property type="entry name" value="CLP_R"/>
    <property type="match status" value="1"/>
</dbReference>
<gene>
    <name evidence="11" type="primary">clpA</name>
    <name evidence="11" type="ORF">GCM10011495_30520</name>
</gene>
<dbReference type="Gene3D" id="3.40.50.300">
    <property type="entry name" value="P-loop containing nucleotide triphosphate hydrolases"/>
    <property type="match status" value="2"/>
</dbReference>
<dbReference type="InterPro" id="IPR050130">
    <property type="entry name" value="ClpA_ClpB"/>
</dbReference>
<dbReference type="PRINTS" id="PR00300">
    <property type="entry name" value="CLPPROTEASEA"/>
</dbReference>
<dbReference type="PROSITE" id="PS00871">
    <property type="entry name" value="CLPAB_2"/>
    <property type="match status" value="1"/>
</dbReference>
<dbReference type="SUPFAM" id="SSF81923">
    <property type="entry name" value="Double Clp-N motif"/>
    <property type="match status" value="1"/>
</dbReference>